<name>A0ABV4Y2D7_9CYAN</name>
<dbReference type="Gene3D" id="3.40.50.2000">
    <property type="entry name" value="Glycogen Phosphorylase B"/>
    <property type="match status" value="2"/>
</dbReference>
<keyword evidence="2" id="KW-1185">Reference proteome</keyword>
<evidence type="ECO:0000313" key="2">
    <source>
        <dbReference type="Proteomes" id="UP001576784"/>
    </source>
</evidence>
<dbReference type="Proteomes" id="UP001576784">
    <property type="component" value="Unassembled WGS sequence"/>
</dbReference>
<evidence type="ECO:0000313" key="1">
    <source>
        <dbReference type="EMBL" id="MFB2898164.1"/>
    </source>
</evidence>
<reference evidence="1 2" key="1">
    <citation type="submission" date="2024-09" db="EMBL/GenBank/DDBJ databases">
        <title>Floridaenema gen nov. (Aerosakkonemataceae, Aerosakkonematales ord. nov., Cyanobacteria) from benthic tropical and subtropical fresh waters, with the description of four new species.</title>
        <authorList>
            <person name="Moretto J.A."/>
            <person name="Berthold D.E."/>
            <person name="Lefler F.W."/>
            <person name="Huang I.-S."/>
            <person name="Laughinghouse H. IV."/>
        </authorList>
    </citation>
    <scope>NUCLEOTIDE SEQUENCE [LARGE SCALE GENOMIC DNA]</scope>
    <source>
        <strain evidence="1 2">BLCC-F50</strain>
    </source>
</reference>
<protein>
    <submittedName>
        <fullName evidence="1">Glycosyltransferase</fullName>
        <ecNumber evidence="1">2.4.-.-</ecNumber>
    </submittedName>
</protein>
<keyword evidence="1" id="KW-0808">Transferase</keyword>
<organism evidence="1 2">
    <name type="scientific">Floridaenema flaviceps BLCC-F50</name>
    <dbReference type="NCBI Taxonomy" id="3153642"/>
    <lineage>
        <taxon>Bacteria</taxon>
        <taxon>Bacillati</taxon>
        <taxon>Cyanobacteriota</taxon>
        <taxon>Cyanophyceae</taxon>
        <taxon>Oscillatoriophycideae</taxon>
        <taxon>Aerosakkonematales</taxon>
        <taxon>Aerosakkonemataceae</taxon>
        <taxon>Floridanema</taxon>
        <taxon>Floridanema flaviceps</taxon>
    </lineage>
</organism>
<proteinExistence type="predicted"/>
<comment type="caution">
    <text evidence="1">The sequence shown here is derived from an EMBL/GenBank/DDBJ whole genome shotgun (WGS) entry which is preliminary data.</text>
</comment>
<gene>
    <name evidence="1" type="ORF">ACE1CI_35050</name>
</gene>
<sequence length="115" mass="13135">MAFIAQKQNWVAFMANWTACKGLNQLSAVMSRVLTKNPTVYFDVYGTGGANEQPAILCNFDDIDAMENAVLRLLDDEEMRIKTAKNGWERVRSLTWDANINKLSNLYCQWTGFNF</sequence>
<dbReference type="EMBL" id="JBHFNR010000279">
    <property type="protein sequence ID" value="MFB2898164.1"/>
    <property type="molecule type" value="Genomic_DNA"/>
</dbReference>
<dbReference type="GO" id="GO:0016757">
    <property type="term" value="F:glycosyltransferase activity"/>
    <property type="evidence" value="ECO:0007669"/>
    <property type="project" value="UniProtKB-KW"/>
</dbReference>
<accession>A0ABV4Y2D7</accession>
<keyword evidence="1" id="KW-0328">Glycosyltransferase</keyword>
<dbReference type="SUPFAM" id="SSF53756">
    <property type="entry name" value="UDP-Glycosyltransferase/glycogen phosphorylase"/>
    <property type="match status" value="1"/>
</dbReference>
<dbReference type="RefSeq" id="WP_413267764.1">
    <property type="nucleotide sequence ID" value="NZ_JBHFNR010000279.1"/>
</dbReference>
<dbReference type="EC" id="2.4.-.-" evidence="1"/>